<accession>A0ABY8JNS6</accession>
<proteinExistence type="predicted"/>
<reference evidence="1 2" key="1">
    <citation type="submission" date="2023-04" db="EMBL/GenBank/DDBJ databases">
        <title>Australian commercial rhizobial inoculants.</title>
        <authorList>
            <person name="Kohlmeier M.G."/>
            <person name="O'Hara G.W."/>
            <person name="Colombi E."/>
            <person name="Ramsay J.P."/>
            <person name="Terpolilli J."/>
        </authorList>
    </citation>
    <scope>NUCLEOTIDE SEQUENCE [LARGE SCALE GENOMIC DNA]</scope>
    <source>
        <strain evidence="1 2">CB627</strain>
    </source>
</reference>
<organism evidence="1 2">
    <name type="scientific">Bradyrhizobium brasilense</name>
    <dbReference type="NCBI Taxonomy" id="1419277"/>
    <lineage>
        <taxon>Bacteria</taxon>
        <taxon>Pseudomonadati</taxon>
        <taxon>Pseudomonadota</taxon>
        <taxon>Alphaproteobacteria</taxon>
        <taxon>Hyphomicrobiales</taxon>
        <taxon>Nitrobacteraceae</taxon>
        <taxon>Bradyrhizobium</taxon>
    </lineage>
</organism>
<sequence length="68" mass="7920">MADQVDRQSRDMTLVPRIVEAVNTNLPSYYRTLQNIATRNGFAYSGELRRENYEAMYAVAEKYGKLNR</sequence>
<dbReference type="EMBL" id="CP121646">
    <property type="protein sequence ID" value="WFU66758.1"/>
    <property type="molecule type" value="Genomic_DNA"/>
</dbReference>
<keyword evidence="2" id="KW-1185">Reference proteome</keyword>
<gene>
    <name evidence="1" type="ORF">QA636_15160</name>
</gene>
<protein>
    <submittedName>
        <fullName evidence="1">Uncharacterized protein</fullName>
    </submittedName>
</protein>
<name>A0ABY8JNS6_9BRAD</name>
<evidence type="ECO:0000313" key="2">
    <source>
        <dbReference type="Proteomes" id="UP001221546"/>
    </source>
</evidence>
<dbReference type="RefSeq" id="WP_141342846.1">
    <property type="nucleotide sequence ID" value="NZ_CP121646.1"/>
</dbReference>
<dbReference type="Proteomes" id="UP001221546">
    <property type="component" value="Chromosome"/>
</dbReference>
<evidence type="ECO:0000313" key="1">
    <source>
        <dbReference type="EMBL" id="WFU66758.1"/>
    </source>
</evidence>